<evidence type="ECO:0000256" key="3">
    <source>
        <dbReference type="SAM" id="SignalP"/>
    </source>
</evidence>
<feature type="domain" description="Glycoside hydrolase family 42 N-terminal" evidence="4">
    <location>
        <begin position="78"/>
        <end position="198"/>
    </location>
</feature>
<gene>
    <name evidence="5" type="ORF">SBA1_500008</name>
</gene>
<dbReference type="GO" id="GO:0005975">
    <property type="term" value="P:carbohydrate metabolic process"/>
    <property type="evidence" value="ECO:0007669"/>
    <property type="project" value="InterPro"/>
</dbReference>
<evidence type="ECO:0000313" key="5">
    <source>
        <dbReference type="EMBL" id="SPF43857.1"/>
    </source>
</evidence>
<accession>A0A2U3KW81</accession>
<feature type="chain" id="PRO_5015532901" description="Glycoside hydrolase family 42 N-terminal domain-containing protein" evidence="3">
    <location>
        <begin position="34"/>
        <end position="726"/>
    </location>
</feature>
<keyword evidence="2" id="KW-0326">Glycosidase</keyword>
<dbReference type="InterPro" id="IPR045053">
    <property type="entry name" value="MAN-like"/>
</dbReference>
<dbReference type="CDD" id="cd03143">
    <property type="entry name" value="A4_beta-galactosidase_middle_domain"/>
    <property type="match status" value="1"/>
</dbReference>
<dbReference type="GO" id="GO:0004565">
    <property type="term" value="F:beta-galactosidase activity"/>
    <property type="evidence" value="ECO:0007669"/>
    <property type="project" value="InterPro"/>
</dbReference>
<evidence type="ECO:0000259" key="4">
    <source>
        <dbReference type="Pfam" id="PF02449"/>
    </source>
</evidence>
<evidence type="ECO:0000313" key="6">
    <source>
        <dbReference type="Proteomes" id="UP000238701"/>
    </source>
</evidence>
<keyword evidence="3" id="KW-0732">Signal</keyword>
<dbReference type="GO" id="GO:0009341">
    <property type="term" value="C:beta-galactosidase complex"/>
    <property type="evidence" value="ECO:0007669"/>
    <property type="project" value="InterPro"/>
</dbReference>
<keyword evidence="1" id="KW-0378">Hydrolase</keyword>
<sequence length="726" mass="79668">MTKDKTRVVLAEIPAIMLMFILLCCSLSAAAQAPASSGEAKLPAVRLDGNYFSRDGHRFIPVGANWVPAKAGVQWGTQWDPKAIEADFARMHELGFNTIRLDFVWAWIEPRPGDYNPEAFRALDFLISLAHKYHIYLHPSLLIGGEWGEAYWDVSYRQGRHPHSDPDMLRIETDHVAELARRYGKETAILGWDLTDEPPFWIAADSTTDAMAINWTRLLTWSIRRYDSLHPIVVGTSSEEIGRGPFRSDNLREEADFFSVHPYSIYAPRLFPDPMLSERGTYGSTFETALSGSAGRPVTVQEIGASSAQYEPEQIAKFLRASLYSGLGAGANGFLIWDYTDAAPEQFHKVPVLRSPHESQFGLTDWEGKARPQGQMFEEFEKVVAQLDLTGIEPAPAEAGIIVPYEWSKPHGDFSHFGLTGPEVVPYTTTDEGANVAGQSQPNFSEDNAWIQGSWLSAFILAKRAGLKADFPREYDDWQKRPLTLMPSPLTSTDSFVVHVHSDFWEKAKQYVAQGGALYASVAADAAIPEMESLFGARMVDANPKDEVTLKIVAPFGSLKVGDTFHYAVPGASPRSWGSILEVKGGTVIAVDQDNKPALVANSVGSGKTLLSAYPLESYLANVPAAFDKPENTYRIYQAFREWAGIKPAFHTDHPSVEVSALSGNGGGYVIVTSHSSEPQKVTVTAAMPLHSVARITAQGSSPITVAGSSFKVDVGAYEGAVFAWK</sequence>
<proteinExistence type="predicted"/>
<dbReference type="Pfam" id="PF02449">
    <property type="entry name" value="Glyco_hydro_42"/>
    <property type="match status" value="1"/>
</dbReference>
<dbReference type="AlphaFoldDB" id="A0A2U3KW81"/>
<dbReference type="PANTHER" id="PTHR31451">
    <property type="match status" value="1"/>
</dbReference>
<dbReference type="EMBL" id="OMOD01000145">
    <property type="protein sequence ID" value="SPF43857.1"/>
    <property type="molecule type" value="Genomic_DNA"/>
</dbReference>
<dbReference type="SUPFAM" id="SSF51445">
    <property type="entry name" value="(Trans)glycosidases"/>
    <property type="match status" value="1"/>
</dbReference>
<protein>
    <recommendedName>
        <fullName evidence="4">Glycoside hydrolase family 42 N-terminal domain-containing protein</fullName>
    </recommendedName>
</protein>
<dbReference type="InterPro" id="IPR029062">
    <property type="entry name" value="Class_I_gatase-like"/>
</dbReference>
<reference evidence="6" key="1">
    <citation type="submission" date="2018-02" db="EMBL/GenBank/DDBJ databases">
        <authorList>
            <person name="Hausmann B."/>
        </authorList>
    </citation>
    <scope>NUCLEOTIDE SEQUENCE [LARGE SCALE GENOMIC DNA]</scope>
    <source>
        <strain evidence="6">Peat soil MAG SbA1</strain>
    </source>
</reference>
<name>A0A2U3KW81_9BACT</name>
<feature type="signal peptide" evidence="3">
    <location>
        <begin position="1"/>
        <end position="33"/>
    </location>
</feature>
<dbReference type="Gene3D" id="3.40.50.880">
    <property type="match status" value="1"/>
</dbReference>
<organism evidence="5 6">
    <name type="scientific">Candidatus Sulfotelmatobacter kueseliae</name>
    <dbReference type="NCBI Taxonomy" id="2042962"/>
    <lineage>
        <taxon>Bacteria</taxon>
        <taxon>Pseudomonadati</taxon>
        <taxon>Acidobacteriota</taxon>
        <taxon>Terriglobia</taxon>
        <taxon>Terriglobales</taxon>
        <taxon>Candidatus Korobacteraceae</taxon>
        <taxon>Candidatus Sulfotelmatobacter</taxon>
    </lineage>
</organism>
<dbReference type="Proteomes" id="UP000238701">
    <property type="component" value="Unassembled WGS sequence"/>
</dbReference>
<dbReference type="InterPro" id="IPR017853">
    <property type="entry name" value="GH"/>
</dbReference>
<dbReference type="Gene3D" id="3.20.20.80">
    <property type="entry name" value="Glycosidases"/>
    <property type="match status" value="1"/>
</dbReference>
<evidence type="ECO:0000256" key="2">
    <source>
        <dbReference type="ARBA" id="ARBA00023295"/>
    </source>
</evidence>
<evidence type="ECO:0000256" key="1">
    <source>
        <dbReference type="ARBA" id="ARBA00022801"/>
    </source>
</evidence>
<dbReference type="InterPro" id="IPR013529">
    <property type="entry name" value="Glyco_hydro_42_N"/>
</dbReference>